<feature type="transmembrane region" description="Helical" evidence="1">
    <location>
        <begin position="50"/>
        <end position="72"/>
    </location>
</feature>
<organism evidence="2 3">
    <name type="scientific">Candidatus Iainarchaeum sp</name>
    <dbReference type="NCBI Taxonomy" id="3101447"/>
    <lineage>
        <taxon>Archaea</taxon>
        <taxon>Candidatus Iainarchaeota</taxon>
        <taxon>Candidatus Iainarchaeia</taxon>
        <taxon>Candidatus Iainarchaeales</taxon>
        <taxon>Candidatus Iainarchaeaceae</taxon>
        <taxon>Candidatus Iainarchaeum</taxon>
    </lineage>
</organism>
<comment type="caution">
    <text evidence="2">The sequence shown here is derived from an EMBL/GenBank/DDBJ whole genome shotgun (WGS) entry which is preliminary data.</text>
</comment>
<evidence type="ECO:0000256" key="1">
    <source>
        <dbReference type="SAM" id="Phobius"/>
    </source>
</evidence>
<gene>
    <name evidence="2" type="ORF">CL943_03615</name>
</gene>
<evidence type="ECO:0000313" key="2">
    <source>
        <dbReference type="EMBL" id="MAG22362.1"/>
    </source>
</evidence>
<dbReference type="AlphaFoldDB" id="A0A2D6M1Q4"/>
<keyword evidence="1" id="KW-0472">Membrane</keyword>
<dbReference type="EMBL" id="NZBU01000012">
    <property type="protein sequence ID" value="MAG22362.1"/>
    <property type="molecule type" value="Genomic_DNA"/>
</dbReference>
<feature type="transmembrane region" description="Helical" evidence="1">
    <location>
        <begin position="12"/>
        <end position="30"/>
    </location>
</feature>
<reference evidence="3" key="1">
    <citation type="submission" date="2017-09" db="EMBL/GenBank/DDBJ databases">
        <title>The Reconstruction of 2,631 Draft Metagenome-Assembled Genomes from the Global Oceans.</title>
        <authorList>
            <person name="Tully B.J."/>
            <person name="Graham E.D."/>
            <person name="Heidelberg J.F."/>
        </authorList>
    </citation>
    <scope>NUCLEOTIDE SEQUENCE [LARGE SCALE GENOMIC DNA]</scope>
</reference>
<keyword evidence="1" id="KW-0812">Transmembrane</keyword>
<proteinExistence type="predicted"/>
<protein>
    <submittedName>
        <fullName evidence="2">Uncharacterized protein</fullName>
    </submittedName>
</protein>
<keyword evidence="1" id="KW-1133">Transmembrane helix</keyword>
<evidence type="ECO:0000313" key="3">
    <source>
        <dbReference type="Proteomes" id="UP000226592"/>
    </source>
</evidence>
<name>A0A2D6M1Q4_9ARCH</name>
<sequence>MDFKHIASATKSTLLVLAAFALVLFIRLVWMDWSGQFTLPFLRTGRIGELIFLFAIGSVIAIVFTKLLQMQFHAETRSRRRRIRRRR</sequence>
<dbReference type="Proteomes" id="UP000226592">
    <property type="component" value="Unassembled WGS sequence"/>
</dbReference>
<accession>A0A2D6M1Q4</accession>